<keyword evidence="4" id="KW-0677">Repeat</keyword>
<keyword evidence="5" id="KW-0443">Lipid metabolism</keyword>
<comment type="similarity">
    <text evidence="1">Belongs to the CDP-alcohol phosphatidyltransferase class-II family.</text>
</comment>
<dbReference type="Pfam" id="PF00614">
    <property type="entry name" value="PLDc"/>
    <property type="match status" value="1"/>
</dbReference>
<keyword evidence="10" id="KW-1185">Reference proteome</keyword>
<dbReference type="EMBL" id="SACS01000028">
    <property type="protein sequence ID" value="RVU33077.1"/>
    <property type="molecule type" value="Genomic_DNA"/>
</dbReference>
<dbReference type="GO" id="GO:0005829">
    <property type="term" value="C:cytosol"/>
    <property type="evidence" value="ECO:0007669"/>
    <property type="project" value="TreeGrafter"/>
</dbReference>
<keyword evidence="7" id="KW-1208">Phospholipid metabolism</keyword>
<keyword evidence="2" id="KW-0444">Lipid biosynthesis</keyword>
<dbReference type="InterPro" id="IPR016270">
    <property type="entry name" value="PGS1"/>
</dbReference>
<accession>A0A437QEU6</accession>
<dbReference type="PANTHER" id="PTHR12586">
    <property type="entry name" value="CDP-DIACYLGLYCEROL--SERINE O-PHOSPHATIDYLTRANSFERASE"/>
    <property type="match status" value="1"/>
</dbReference>
<dbReference type="OrthoDB" id="9762009at2"/>
<dbReference type="EC" id="2.7.8.8" evidence="9"/>
<dbReference type="Proteomes" id="UP000283077">
    <property type="component" value="Unassembled WGS sequence"/>
</dbReference>
<dbReference type="GO" id="GO:0003882">
    <property type="term" value="F:CDP-diacylglycerol-serine O-phosphatidyltransferase activity"/>
    <property type="evidence" value="ECO:0007669"/>
    <property type="project" value="UniProtKB-EC"/>
</dbReference>
<protein>
    <submittedName>
        <fullName evidence="9">CDP-diacylglycerol--serine O-phosphatidyltransferase</fullName>
        <ecNumber evidence="9">2.7.8.8</ecNumber>
    </submittedName>
</protein>
<dbReference type="InterPro" id="IPR025202">
    <property type="entry name" value="PLD-like_dom"/>
</dbReference>
<dbReference type="NCBIfam" id="NF006946">
    <property type="entry name" value="PRK09428.1"/>
    <property type="match status" value="1"/>
</dbReference>
<dbReference type="GO" id="GO:0008444">
    <property type="term" value="F:CDP-diacylglycerol-glycerol-3-phosphate 3-phosphatidyltransferase activity"/>
    <property type="evidence" value="ECO:0007669"/>
    <property type="project" value="InterPro"/>
</dbReference>
<dbReference type="AlphaFoldDB" id="A0A437QEU6"/>
<evidence type="ECO:0000256" key="1">
    <source>
        <dbReference type="ARBA" id="ARBA00010682"/>
    </source>
</evidence>
<sequence>MLQNLLNKRRLAALPRTVIEAPAVQVLCHATEYKERLLSLIATARQRIIITALYLQADEAGEQILRALYVAKQQNPALQVIVYVDFHRARRGLIGQAGGRTNADFYRAIAAEYPEQIQIFGVPVKKRELFGVLHLKGFVFDDTLFYSGASLNNIYLAEQQRYRADRYLQIDNKALADAFAAGHQQVLGDVEVVQSLLADEQQIAQAYKATHRSWLKQARLSRYPLAHQGQGGALTASLLMGMGRLNNQLNQSILALLAMAERDVLIYTPYFNPPPILAKALRKCLKRGVKVTIVVGDKTANDFYIPPGQKFSRIGGLPYLYETILRKFVKSNQNFIDDGLLNIRLWRHADNSYHLKGLSVDGRRHLFTGHNFNPRAFALDFENGILVDDELGQLQAQLQVEQTQIFANTKKVDHFTEIEMVRDYPEQVRKLLGKIKGVGVALVVKRLI</sequence>
<dbReference type="GO" id="GO:0032049">
    <property type="term" value="P:cardiolipin biosynthetic process"/>
    <property type="evidence" value="ECO:0007669"/>
    <property type="project" value="InterPro"/>
</dbReference>
<evidence type="ECO:0000256" key="3">
    <source>
        <dbReference type="ARBA" id="ARBA00022679"/>
    </source>
</evidence>
<dbReference type="PIRSF" id="PIRSF000850">
    <property type="entry name" value="Phospholipase_D_PSS"/>
    <property type="match status" value="1"/>
</dbReference>
<feature type="domain" description="PLD phosphodiesterase" evidence="8">
    <location>
        <begin position="349"/>
        <end position="376"/>
    </location>
</feature>
<comment type="caution">
    <text evidence="9">The sequence shown here is derived from an EMBL/GenBank/DDBJ whole genome shotgun (WGS) entry which is preliminary data.</text>
</comment>
<name>A0A437QEU6_9GAMM</name>
<evidence type="ECO:0000256" key="5">
    <source>
        <dbReference type="ARBA" id="ARBA00023098"/>
    </source>
</evidence>
<proteinExistence type="inferred from homology"/>
<dbReference type="PANTHER" id="PTHR12586:SF1">
    <property type="entry name" value="CDP-DIACYLGLYCEROL--GLYCEROL-3-PHOSPHATE 3-PHOSPHATIDYLTRANSFERASE, MITOCHONDRIAL"/>
    <property type="match status" value="1"/>
</dbReference>
<evidence type="ECO:0000313" key="9">
    <source>
        <dbReference type="EMBL" id="RVU33077.1"/>
    </source>
</evidence>
<evidence type="ECO:0000313" key="10">
    <source>
        <dbReference type="Proteomes" id="UP000283077"/>
    </source>
</evidence>
<keyword evidence="3 9" id="KW-0808">Transferase</keyword>
<evidence type="ECO:0000256" key="7">
    <source>
        <dbReference type="ARBA" id="ARBA00023264"/>
    </source>
</evidence>
<dbReference type="InterPro" id="IPR001736">
    <property type="entry name" value="PLipase_D/transphosphatidylase"/>
</dbReference>
<evidence type="ECO:0000259" key="8">
    <source>
        <dbReference type="SMART" id="SM00155"/>
    </source>
</evidence>
<evidence type="ECO:0000256" key="6">
    <source>
        <dbReference type="ARBA" id="ARBA00023209"/>
    </source>
</evidence>
<dbReference type="Pfam" id="PF13091">
    <property type="entry name" value="PLDc_2"/>
    <property type="match status" value="1"/>
</dbReference>
<dbReference type="Gene3D" id="3.30.870.10">
    <property type="entry name" value="Endonuclease Chain A"/>
    <property type="match status" value="2"/>
</dbReference>
<evidence type="ECO:0000256" key="2">
    <source>
        <dbReference type="ARBA" id="ARBA00022516"/>
    </source>
</evidence>
<reference evidence="9 10" key="1">
    <citation type="submission" date="2019-01" db="EMBL/GenBank/DDBJ databases">
        <authorList>
            <person name="Chen W.-M."/>
        </authorList>
    </citation>
    <scope>NUCLEOTIDE SEQUENCE [LARGE SCALE GENOMIC DNA]</scope>
    <source>
        <strain evidence="9 10">KYPC3</strain>
    </source>
</reference>
<dbReference type="RefSeq" id="WP_127700837.1">
    <property type="nucleotide sequence ID" value="NZ_SACS01000028.1"/>
</dbReference>
<gene>
    <name evidence="9" type="ORF">EOE67_18570</name>
</gene>
<feature type="domain" description="PLD phosphodiesterase" evidence="8">
    <location>
        <begin position="129"/>
        <end position="155"/>
    </location>
</feature>
<evidence type="ECO:0000256" key="4">
    <source>
        <dbReference type="ARBA" id="ARBA00022737"/>
    </source>
</evidence>
<dbReference type="SUPFAM" id="SSF56024">
    <property type="entry name" value="Phospholipase D/nuclease"/>
    <property type="match status" value="2"/>
</dbReference>
<organism evidence="9 10">
    <name type="scientific">Rheinheimera riviphila</name>
    <dbReference type="NCBI Taxonomy" id="1834037"/>
    <lineage>
        <taxon>Bacteria</taxon>
        <taxon>Pseudomonadati</taxon>
        <taxon>Pseudomonadota</taxon>
        <taxon>Gammaproteobacteria</taxon>
        <taxon>Chromatiales</taxon>
        <taxon>Chromatiaceae</taxon>
        <taxon>Rheinheimera</taxon>
    </lineage>
</organism>
<dbReference type="SMART" id="SM00155">
    <property type="entry name" value="PLDc"/>
    <property type="match status" value="2"/>
</dbReference>
<keyword evidence="6" id="KW-0594">Phospholipid biosynthesis</keyword>